<keyword evidence="2" id="KW-1185">Reference proteome</keyword>
<evidence type="ECO:0000313" key="1">
    <source>
        <dbReference type="EMBL" id="CAD8118432.1"/>
    </source>
</evidence>
<proteinExistence type="predicted"/>
<accession>A0A8S1QTE1</accession>
<dbReference type="OrthoDB" id="10518691at2759"/>
<reference evidence="1" key="1">
    <citation type="submission" date="2021-01" db="EMBL/GenBank/DDBJ databases">
        <authorList>
            <consortium name="Genoscope - CEA"/>
            <person name="William W."/>
        </authorList>
    </citation>
    <scope>NUCLEOTIDE SEQUENCE</scope>
</reference>
<dbReference type="Proteomes" id="UP000692954">
    <property type="component" value="Unassembled WGS sequence"/>
</dbReference>
<dbReference type="AlphaFoldDB" id="A0A8S1QTE1"/>
<comment type="caution">
    <text evidence="1">The sequence shown here is derived from an EMBL/GenBank/DDBJ whole genome shotgun (WGS) entry which is preliminary data.</text>
</comment>
<gene>
    <name evidence="1" type="ORF">PSON_ATCC_30995.1.T1170094</name>
</gene>
<organism evidence="1 2">
    <name type="scientific">Paramecium sonneborni</name>
    <dbReference type="NCBI Taxonomy" id="65129"/>
    <lineage>
        <taxon>Eukaryota</taxon>
        <taxon>Sar</taxon>
        <taxon>Alveolata</taxon>
        <taxon>Ciliophora</taxon>
        <taxon>Intramacronucleata</taxon>
        <taxon>Oligohymenophorea</taxon>
        <taxon>Peniculida</taxon>
        <taxon>Parameciidae</taxon>
        <taxon>Paramecium</taxon>
    </lineage>
</organism>
<sequence length="45" mass="5157">MASKNPLDQKSQIIDNKKTPISIASSDDCIELRPQEYKGYKFNIQ</sequence>
<protein>
    <submittedName>
        <fullName evidence="1">Uncharacterized protein</fullName>
    </submittedName>
</protein>
<name>A0A8S1QTE1_9CILI</name>
<evidence type="ECO:0000313" key="2">
    <source>
        <dbReference type="Proteomes" id="UP000692954"/>
    </source>
</evidence>
<dbReference type="EMBL" id="CAJJDN010000117">
    <property type="protein sequence ID" value="CAD8118432.1"/>
    <property type="molecule type" value="Genomic_DNA"/>
</dbReference>